<keyword evidence="2" id="KW-0489">Methyltransferase</keyword>
<accession>A0A1I4UL77</accession>
<dbReference type="PANTHER" id="PTHR43667:SF2">
    <property type="entry name" value="FATTY ACID C-METHYL TRANSFERASE"/>
    <property type="match status" value="1"/>
</dbReference>
<name>A0A1I4UL77_9EURY</name>
<dbReference type="GO" id="GO:0032259">
    <property type="term" value="P:methylation"/>
    <property type="evidence" value="ECO:0007669"/>
    <property type="project" value="UniProtKB-KW"/>
</dbReference>
<dbReference type="PANTHER" id="PTHR43667">
    <property type="entry name" value="CYCLOPROPANE-FATTY-ACYL-PHOSPHOLIPID SYNTHASE"/>
    <property type="match status" value="1"/>
</dbReference>
<proteinExistence type="predicted"/>
<dbReference type="Proteomes" id="UP000198535">
    <property type="component" value="Unassembled WGS sequence"/>
</dbReference>
<dbReference type="InterPro" id="IPR029063">
    <property type="entry name" value="SAM-dependent_MTases_sf"/>
</dbReference>
<protein>
    <submittedName>
        <fullName evidence="2">Methyltransferase, FkbM family</fullName>
    </submittedName>
</protein>
<dbReference type="InterPro" id="IPR050723">
    <property type="entry name" value="CFA/CMAS"/>
</dbReference>
<dbReference type="RefSeq" id="WP_245748057.1">
    <property type="nucleotide sequence ID" value="NZ_FOUJ01000007.1"/>
</dbReference>
<evidence type="ECO:0000313" key="3">
    <source>
        <dbReference type="Proteomes" id="UP000198535"/>
    </source>
</evidence>
<feature type="domain" description="Methyltransferase" evidence="1">
    <location>
        <begin position="99"/>
        <end position="189"/>
    </location>
</feature>
<keyword evidence="3" id="KW-1185">Reference proteome</keyword>
<dbReference type="EMBL" id="FOUJ01000007">
    <property type="protein sequence ID" value="SFM89747.1"/>
    <property type="molecule type" value="Genomic_DNA"/>
</dbReference>
<organism evidence="2 3">
    <name type="scientific">Methanolobus profundi</name>
    <dbReference type="NCBI Taxonomy" id="487685"/>
    <lineage>
        <taxon>Archaea</taxon>
        <taxon>Methanobacteriati</taxon>
        <taxon>Methanobacteriota</taxon>
        <taxon>Stenosarchaea group</taxon>
        <taxon>Methanomicrobia</taxon>
        <taxon>Methanosarcinales</taxon>
        <taxon>Methanosarcinaceae</taxon>
        <taxon>Methanolobus</taxon>
    </lineage>
</organism>
<evidence type="ECO:0000259" key="1">
    <source>
        <dbReference type="Pfam" id="PF13649"/>
    </source>
</evidence>
<evidence type="ECO:0000313" key="2">
    <source>
        <dbReference type="EMBL" id="SFM89747.1"/>
    </source>
</evidence>
<dbReference type="Gene3D" id="3.40.50.150">
    <property type="entry name" value="Vaccinia Virus protein VP39"/>
    <property type="match status" value="1"/>
</dbReference>
<dbReference type="AlphaFoldDB" id="A0A1I4UL77"/>
<reference evidence="3" key="1">
    <citation type="submission" date="2016-10" db="EMBL/GenBank/DDBJ databases">
        <authorList>
            <person name="Varghese N."/>
            <person name="Submissions S."/>
        </authorList>
    </citation>
    <scope>NUCLEOTIDE SEQUENCE [LARGE SCALE GENOMIC DNA]</scope>
    <source>
        <strain evidence="3">Mob M</strain>
    </source>
</reference>
<dbReference type="Pfam" id="PF13649">
    <property type="entry name" value="Methyltransf_25"/>
    <property type="match status" value="1"/>
</dbReference>
<dbReference type="CDD" id="cd02440">
    <property type="entry name" value="AdoMet_MTases"/>
    <property type="match status" value="1"/>
</dbReference>
<sequence>MIRSEEFQIINGNASILEGPTIRQDTRKREDHMEYRNIDWGKVWIEQMEQHLQSGKKEKTSIWEDKESAKRFWEMSLKDDQKRARETIKGLNITSQSHVLDIGAGPGTLAIPLSEKVKHITAVEPSKGMIEVLKENMSEYNRDNISIVKKRWEDIDIEKDLDGPYDVVIASFSLGMPDIRKAIEDMRAVASGYIYLYWFAGDTSWDMHSKEIWPLLHGRPYHSTPKCDIIYNLLYQMAIYPNMETFTLGRNDVYSSMDEVINDVANHFSLTTEEQRKILEEYMEKKLRKENGNYIYDSRSTRVKMWWNTQKK</sequence>
<dbReference type="InterPro" id="IPR041698">
    <property type="entry name" value="Methyltransf_25"/>
</dbReference>
<dbReference type="STRING" id="487685.SAMN04488696_2773"/>
<keyword evidence="2" id="KW-0808">Transferase</keyword>
<dbReference type="GO" id="GO:0008168">
    <property type="term" value="F:methyltransferase activity"/>
    <property type="evidence" value="ECO:0007669"/>
    <property type="project" value="UniProtKB-KW"/>
</dbReference>
<gene>
    <name evidence="2" type="ORF">SAMN04488696_2773</name>
</gene>
<dbReference type="SUPFAM" id="SSF53335">
    <property type="entry name" value="S-adenosyl-L-methionine-dependent methyltransferases"/>
    <property type="match status" value="1"/>
</dbReference>